<dbReference type="PROSITE" id="PS51257">
    <property type="entry name" value="PROKAR_LIPOPROTEIN"/>
    <property type="match status" value="1"/>
</dbReference>
<dbReference type="EMBL" id="JAYFSI010000001">
    <property type="protein sequence ID" value="MEA5359487.1"/>
    <property type="molecule type" value="Genomic_DNA"/>
</dbReference>
<keyword evidence="4" id="KW-1185">Reference proteome</keyword>
<accession>A0ABU5QZX7</accession>
<dbReference type="RefSeq" id="WP_323324689.1">
    <property type="nucleotide sequence ID" value="NZ_JAYFSI010000001.1"/>
</dbReference>
<reference evidence="3 4" key="1">
    <citation type="submission" date="2023-12" db="EMBL/GenBank/DDBJ databases">
        <title>Amycolatopsis sp. V23-08.</title>
        <authorList>
            <person name="Somphong A."/>
        </authorList>
    </citation>
    <scope>NUCLEOTIDE SEQUENCE [LARGE SCALE GENOMIC DNA]</scope>
    <source>
        <strain evidence="3 4">V23-08</strain>
    </source>
</reference>
<feature type="signal peptide" evidence="2">
    <location>
        <begin position="1"/>
        <end position="28"/>
    </location>
</feature>
<proteinExistence type="predicted"/>
<organism evidence="3 4">
    <name type="scientific">Amycolatopsis heterodermiae</name>
    <dbReference type="NCBI Taxonomy" id="3110235"/>
    <lineage>
        <taxon>Bacteria</taxon>
        <taxon>Bacillati</taxon>
        <taxon>Actinomycetota</taxon>
        <taxon>Actinomycetes</taxon>
        <taxon>Pseudonocardiales</taxon>
        <taxon>Pseudonocardiaceae</taxon>
        <taxon>Amycolatopsis</taxon>
    </lineage>
</organism>
<keyword evidence="1" id="KW-0472">Membrane</keyword>
<name>A0ABU5QZX7_9PSEU</name>
<evidence type="ECO:0000313" key="3">
    <source>
        <dbReference type="EMBL" id="MEA5359487.1"/>
    </source>
</evidence>
<keyword evidence="1" id="KW-1133">Transmembrane helix</keyword>
<keyword evidence="1" id="KW-0812">Transmembrane</keyword>
<evidence type="ECO:0000256" key="1">
    <source>
        <dbReference type="SAM" id="Phobius"/>
    </source>
</evidence>
<comment type="caution">
    <text evidence="3">The sequence shown here is derived from an EMBL/GenBank/DDBJ whole genome shotgun (WGS) entry which is preliminary data.</text>
</comment>
<feature type="chain" id="PRO_5046786821" evidence="2">
    <location>
        <begin position="29"/>
        <end position="212"/>
    </location>
</feature>
<evidence type="ECO:0000313" key="4">
    <source>
        <dbReference type="Proteomes" id="UP001304298"/>
    </source>
</evidence>
<dbReference type="Proteomes" id="UP001304298">
    <property type="component" value="Unassembled WGS sequence"/>
</dbReference>
<gene>
    <name evidence="3" type="ORF">VA596_08075</name>
</gene>
<protein>
    <submittedName>
        <fullName evidence="3">Uncharacterized protein</fullName>
    </submittedName>
</protein>
<evidence type="ECO:0000256" key="2">
    <source>
        <dbReference type="SAM" id="SignalP"/>
    </source>
</evidence>
<feature type="transmembrane region" description="Helical" evidence="1">
    <location>
        <begin position="181"/>
        <end position="202"/>
    </location>
</feature>
<sequence>MITLPSRIAAVCLLLLAGCFAGASPASATGSDGTCPAGGGVTVVVDFGDLGPQPLVRCAPGTPASGIAALQGAGIDVAGSQKYGLAVACRIDGKPGPDVESCAGMPSATAYWSYWHATAGGTWESSQEGAQTSKPKADGFEGWAFARPKTANDLPAPPRVAPVRQAAPPASDVSDASVSSFPWGVVIAVVVILLIGGAAVVVSSRRRRRRDQ</sequence>
<keyword evidence="2" id="KW-0732">Signal</keyword>